<organism evidence="2 3">
    <name type="scientific">Paenibacillus harenae</name>
    <dbReference type="NCBI Taxonomy" id="306543"/>
    <lineage>
        <taxon>Bacteria</taxon>
        <taxon>Bacillati</taxon>
        <taxon>Bacillota</taxon>
        <taxon>Bacilli</taxon>
        <taxon>Bacillales</taxon>
        <taxon>Paenibacillaceae</taxon>
        <taxon>Paenibacillus</taxon>
    </lineage>
</organism>
<dbReference type="Pfam" id="PF11575">
    <property type="entry name" value="FhuF_C"/>
    <property type="match status" value="1"/>
</dbReference>
<protein>
    <submittedName>
        <fullName evidence="2">Ferric iron reductase protein FhuF</fullName>
    </submittedName>
</protein>
<sequence>MDEAIVALLDEEFNLAVHDKPSILFSCDATELLNEYKMKQVLERYTPLVKGKDISVGEIYMAGWFRGPMLGMLYMLSAWNRTLDLSLENIQFQVHEAVYQDRKYVSCGLKLKNADWISGPEDEEEQETWITQSLGNYFAHTVRPIYETIERAGTLKSSMLWGQLPTSLAYGYDRLMGSDECVSVKRKAEGNFKLAKELDPALFGRSKNPLAVPFRMTESLQDPNKQVRMKSSCCLYYLVDGGYYCFTCPRMKESERDSRREAYRLEKQEQV</sequence>
<evidence type="ECO:0000313" key="3">
    <source>
        <dbReference type="Proteomes" id="UP001229346"/>
    </source>
</evidence>
<feature type="domain" description="Ferric siderophore reductase C-terminal" evidence="1">
    <location>
        <begin position="232"/>
        <end position="250"/>
    </location>
</feature>
<dbReference type="EMBL" id="JAUSSU010000010">
    <property type="protein sequence ID" value="MDQ0115297.1"/>
    <property type="molecule type" value="Genomic_DNA"/>
</dbReference>
<accession>A0ABT9U6N3</accession>
<comment type="caution">
    <text evidence="2">The sequence shown here is derived from an EMBL/GenBank/DDBJ whole genome shotgun (WGS) entry which is preliminary data.</text>
</comment>
<gene>
    <name evidence="2" type="ORF">J2T15_004755</name>
</gene>
<name>A0ABT9U6N3_PAEHA</name>
<dbReference type="InterPro" id="IPR024726">
    <property type="entry name" value="FhuF_C"/>
</dbReference>
<dbReference type="Proteomes" id="UP001229346">
    <property type="component" value="Unassembled WGS sequence"/>
</dbReference>
<proteinExistence type="predicted"/>
<dbReference type="RefSeq" id="WP_307206814.1">
    <property type="nucleotide sequence ID" value="NZ_JAUSSU010000010.1"/>
</dbReference>
<evidence type="ECO:0000259" key="1">
    <source>
        <dbReference type="Pfam" id="PF11575"/>
    </source>
</evidence>
<keyword evidence="3" id="KW-1185">Reference proteome</keyword>
<evidence type="ECO:0000313" key="2">
    <source>
        <dbReference type="EMBL" id="MDQ0115297.1"/>
    </source>
</evidence>
<reference evidence="2 3" key="1">
    <citation type="submission" date="2023-07" db="EMBL/GenBank/DDBJ databases">
        <title>Sorghum-associated microbial communities from plants grown in Nebraska, USA.</title>
        <authorList>
            <person name="Schachtman D."/>
        </authorList>
    </citation>
    <scope>NUCLEOTIDE SEQUENCE [LARGE SCALE GENOMIC DNA]</scope>
    <source>
        <strain evidence="2 3">CC482</strain>
    </source>
</reference>